<dbReference type="AlphaFoldDB" id="A0AAJ0BCH2"/>
<evidence type="ECO:0000313" key="2">
    <source>
        <dbReference type="Proteomes" id="UP001239445"/>
    </source>
</evidence>
<sequence>MVPPNHSIQHFYQKTTSTSQTPGHNAQGENAAFTPAEIEAARRPATETWKPKGTYETVNINQLQLGNSRKFRFQGRIVNFCHARDGSRRGNTLPQDFHFLIVKDNTGVVAVRLLATNTDYECVELGKLVTIWAAAVLEYQANAPIRAPRVSMLVPVFPTQQSPSCIKFRRERPGSDDLSLCRLPLDYNPNNPSLQIPGLMNLKAYLNSGHEGVPEAKVLVCVSSIGPRKVFRSSKSRSREGEEMNLEVVDVKVFDETTSCLLTLWNDKVASARTWTPNQTLLLISNPTYCPGDKKNVSPGLGISVTSMIEVDPVFPDADWLSQMASNRTKRDGVYIPFPHALWDIHEIRNTSLRPLLTIAEVDELVRSDPRRVFTGKISLLILVVRIVENRRTMKLCCSECCGVPLYANRPVTVCKNCNTERNLALNPRIIGPLIDETGSVAAGKLIWSDKAWTELFFGKGTYHVPADGISSEEPRDVLACSWQELVTLELEELRSVEDQLQYSRVTLTFGWSSDVGRLCILGVDW</sequence>
<reference evidence="1" key="1">
    <citation type="submission" date="2023-06" db="EMBL/GenBank/DDBJ databases">
        <title>Genome-scale phylogeny and comparative genomics of the fungal order Sordariales.</title>
        <authorList>
            <consortium name="Lawrence Berkeley National Laboratory"/>
            <person name="Hensen N."/>
            <person name="Bonometti L."/>
            <person name="Westerberg I."/>
            <person name="Brannstrom I.O."/>
            <person name="Guillou S."/>
            <person name="Cros-Aarteil S."/>
            <person name="Calhoun S."/>
            <person name="Haridas S."/>
            <person name="Kuo A."/>
            <person name="Mondo S."/>
            <person name="Pangilinan J."/>
            <person name="Riley R."/>
            <person name="Labutti K."/>
            <person name="Andreopoulos B."/>
            <person name="Lipzen A."/>
            <person name="Chen C."/>
            <person name="Yanf M."/>
            <person name="Daum C."/>
            <person name="Ng V."/>
            <person name="Clum A."/>
            <person name="Steindorff A."/>
            <person name="Ohm R."/>
            <person name="Martin F."/>
            <person name="Silar P."/>
            <person name="Natvig D."/>
            <person name="Lalanne C."/>
            <person name="Gautier V."/>
            <person name="Ament-Velasquez S.L."/>
            <person name="Kruys A."/>
            <person name="Hutchinson M.I."/>
            <person name="Powell A.J."/>
            <person name="Barry K."/>
            <person name="Miller A.N."/>
            <person name="Grigoriev I.V."/>
            <person name="Debuchy R."/>
            <person name="Gladieux P."/>
            <person name="Thoren M.H."/>
            <person name="Johannesson H."/>
        </authorList>
    </citation>
    <scope>NUCLEOTIDE SEQUENCE</scope>
    <source>
        <strain evidence="1">PSN4</strain>
    </source>
</reference>
<dbReference type="EMBL" id="MU839835">
    <property type="protein sequence ID" value="KAK1754533.1"/>
    <property type="molecule type" value="Genomic_DNA"/>
</dbReference>
<dbReference type="InterPro" id="IPR052469">
    <property type="entry name" value="MEIOB"/>
</dbReference>
<protein>
    <submittedName>
        <fullName evidence="1">Uncharacterized protein</fullName>
    </submittedName>
</protein>
<keyword evidence="2" id="KW-1185">Reference proteome</keyword>
<dbReference type="GO" id="GO:0008310">
    <property type="term" value="F:single-stranded DNA 3'-5' DNA exonuclease activity"/>
    <property type="evidence" value="ECO:0007669"/>
    <property type="project" value="TreeGrafter"/>
</dbReference>
<accession>A0AAJ0BCH2</accession>
<proteinExistence type="predicted"/>
<gene>
    <name evidence="1" type="ORF">QBC47DRAFT_219783</name>
</gene>
<dbReference type="PANTHER" id="PTHR21166">
    <property type="entry name" value="CELL DIVISION CONTROL PROTEIN 24 OB DOMAIN-CONTAINING PROTEIN-RELATED"/>
    <property type="match status" value="1"/>
</dbReference>
<comment type="caution">
    <text evidence="1">The sequence shown here is derived from an EMBL/GenBank/DDBJ whole genome shotgun (WGS) entry which is preliminary data.</text>
</comment>
<organism evidence="1 2">
    <name type="scientific">Echria macrotheca</name>
    <dbReference type="NCBI Taxonomy" id="438768"/>
    <lineage>
        <taxon>Eukaryota</taxon>
        <taxon>Fungi</taxon>
        <taxon>Dikarya</taxon>
        <taxon>Ascomycota</taxon>
        <taxon>Pezizomycotina</taxon>
        <taxon>Sordariomycetes</taxon>
        <taxon>Sordariomycetidae</taxon>
        <taxon>Sordariales</taxon>
        <taxon>Schizotheciaceae</taxon>
        <taxon>Echria</taxon>
    </lineage>
</organism>
<dbReference type="GO" id="GO:0000712">
    <property type="term" value="P:resolution of meiotic recombination intermediates"/>
    <property type="evidence" value="ECO:0007669"/>
    <property type="project" value="TreeGrafter"/>
</dbReference>
<dbReference type="PANTHER" id="PTHR21166:SF2">
    <property type="entry name" value="CELL DIVISION CONTROL PROTEIN 24 OB DOMAIN-CONTAINING PROTEIN-RELATED"/>
    <property type="match status" value="1"/>
</dbReference>
<dbReference type="GO" id="GO:0003697">
    <property type="term" value="F:single-stranded DNA binding"/>
    <property type="evidence" value="ECO:0007669"/>
    <property type="project" value="TreeGrafter"/>
</dbReference>
<dbReference type="Proteomes" id="UP001239445">
    <property type="component" value="Unassembled WGS sequence"/>
</dbReference>
<name>A0AAJ0BCH2_9PEZI</name>
<evidence type="ECO:0000313" key="1">
    <source>
        <dbReference type="EMBL" id="KAK1754533.1"/>
    </source>
</evidence>